<dbReference type="RefSeq" id="WP_121840546.1">
    <property type="nucleotide sequence ID" value="NZ_ML014844.1"/>
</dbReference>
<feature type="coiled-coil region" evidence="1">
    <location>
        <begin position="191"/>
        <end position="225"/>
    </location>
</feature>
<reference evidence="3 4" key="1">
    <citation type="submission" date="2018-09" db="EMBL/GenBank/DDBJ databases">
        <title>Phylogeny of the Shewanellaceae, and recommendation for two new genera, Pseudoshewanella and Parashewanella.</title>
        <authorList>
            <person name="Wang G."/>
        </authorList>
    </citation>
    <scope>NUCLEOTIDE SEQUENCE [LARGE SCALE GENOMIC DNA]</scope>
    <source>
        <strain evidence="3 4">C51</strain>
    </source>
</reference>
<proteinExistence type="predicted"/>
<keyword evidence="4" id="KW-1185">Reference proteome</keyword>
<gene>
    <name evidence="3" type="ORF">D5018_18910</name>
</gene>
<accession>A0A3L8PVP1</accession>
<feature type="compositionally biased region" description="Polar residues" evidence="2">
    <location>
        <begin position="150"/>
        <end position="166"/>
    </location>
</feature>
<feature type="compositionally biased region" description="Basic residues" evidence="2">
    <location>
        <begin position="665"/>
        <end position="677"/>
    </location>
</feature>
<dbReference type="Proteomes" id="UP000281474">
    <property type="component" value="Unassembled WGS sequence"/>
</dbReference>
<feature type="region of interest" description="Disordered" evidence="2">
    <location>
        <begin position="78"/>
        <end position="174"/>
    </location>
</feature>
<evidence type="ECO:0000313" key="3">
    <source>
        <dbReference type="EMBL" id="RLV58132.1"/>
    </source>
</evidence>
<dbReference type="AlphaFoldDB" id="A0A3L8PVP1"/>
<feature type="compositionally biased region" description="Basic and acidic residues" evidence="2">
    <location>
        <begin position="17"/>
        <end position="31"/>
    </location>
</feature>
<evidence type="ECO:0000256" key="1">
    <source>
        <dbReference type="SAM" id="Coils"/>
    </source>
</evidence>
<feature type="region of interest" description="Disordered" evidence="2">
    <location>
        <begin position="1"/>
        <end position="35"/>
    </location>
</feature>
<feature type="compositionally biased region" description="Polar residues" evidence="2">
    <location>
        <begin position="83"/>
        <end position="94"/>
    </location>
</feature>
<evidence type="ECO:0000313" key="4">
    <source>
        <dbReference type="Proteomes" id="UP000281474"/>
    </source>
</evidence>
<evidence type="ECO:0000256" key="2">
    <source>
        <dbReference type="SAM" id="MobiDB-lite"/>
    </source>
</evidence>
<name>A0A3L8PVP1_9GAMM</name>
<feature type="region of interest" description="Disordered" evidence="2">
    <location>
        <begin position="648"/>
        <end position="697"/>
    </location>
</feature>
<organism evidence="3 4">
    <name type="scientific">Parashewanella curva</name>
    <dbReference type="NCBI Taxonomy" id="2338552"/>
    <lineage>
        <taxon>Bacteria</taxon>
        <taxon>Pseudomonadati</taxon>
        <taxon>Pseudomonadota</taxon>
        <taxon>Gammaproteobacteria</taxon>
        <taxon>Alteromonadales</taxon>
        <taxon>Shewanellaceae</taxon>
        <taxon>Parashewanella</taxon>
    </lineage>
</organism>
<feature type="compositionally biased region" description="Basic residues" evidence="2">
    <location>
        <begin position="111"/>
        <end position="126"/>
    </location>
</feature>
<dbReference type="EMBL" id="QZEI01000095">
    <property type="protein sequence ID" value="RLV58132.1"/>
    <property type="molecule type" value="Genomic_DNA"/>
</dbReference>
<keyword evidence="1" id="KW-0175">Coiled coil</keyword>
<protein>
    <submittedName>
        <fullName evidence="3">Uncharacterized protein</fullName>
    </submittedName>
</protein>
<comment type="caution">
    <text evidence="3">The sequence shown here is derived from an EMBL/GenBank/DDBJ whole genome shotgun (WGS) entry which is preliminary data.</text>
</comment>
<sequence length="944" mass="107355">MASLDPVQLTAQIKPNISERSKVDVPKDGAPFKDATLTPAKSEKVADFLSVENKADAKIPASKATAVTLLRHHPDQITDFPELSTNHDASNPLITSGRKPKTEHQKEKAREKRRRTKERAKERKKNQTFANIDEKQPAISASDSEPKSLEATSSVQSPVAKTQSAESLKKPSEVSTPVSVKDAYFIKVNKLQTVTSEISDKERVSAQLETEKDGLKRRLADSTIRHQRQSGRLKSSQQTWDSSTLSYEIEGLNALAISCQEWRVLARKFAAGNLSDELKFQLKDILARYQAYLEANPSAQYAIFNKGQCNTEVLNTHLYVSFTILVGYTDLVAQSSDNFEAFASRLLQQEKSLELMVSEYLDNTVLLNIHKLQAQTQVIGIYNAFTTSQRRHCVFTPEQLPNIQLHSSVTLFSAVDVIEQCDDLGNTLPPTQQALLYLTLRNQIIDIFGDELTKMDCVWSNWDKTTKPETLNYWVWRLRFSLLCNDLISMPYIFQQLDKCADAAIDLSMLTKPISTFTQILECFWMNHLRGIRFDNTIYQFVLAIRVSNEQGFLKLYGVNDFDFTSSISKFGGVDTSALSSEESTKALAELQKYQLNRSLLALLVLCLNIEADCKMQEQRSFLEEINAQQQYDAYLQAEYQKAEQAKAELERWQTKQKPLPPPSHHNKKTKHHKRSKPSAACNKQSTHYEIPDSLSEAETKDVEESELLMAFTCSHTDLKSSLAECIETIDSKEDEFRKQQAQLNLLEIYLLLGKNMTDRLLLHRRKVMRYQEYLSIGELAPKHLDHSFQQAITELPELKSSADTYLTEGRKVLRVINTFDLTLLPKEFLTSITLLVEKIKPLEDKYTTLEQFTVNLLKIYQQRGQVLNLHKINKQGQDGLRTISLHKVTVEVAAQADKDIIHSIADWKHFTAQTRLFIESVNLVDEEQWPALPPASKPRASPN</sequence>
<feature type="compositionally biased region" description="Basic and acidic residues" evidence="2">
    <location>
        <begin position="100"/>
        <end position="110"/>
    </location>
</feature>